<dbReference type="PROSITE" id="PS51257">
    <property type="entry name" value="PROKAR_LIPOPROTEIN"/>
    <property type="match status" value="1"/>
</dbReference>
<name>A0AA90SNJ1_9ACTN</name>
<dbReference type="RefSeq" id="WP_305112696.1">
    <property type="nucleotide sequence ID" value="NZ_JAUTIX010000009.1"/>
</dbReference>
<dbReference type="SUPFAM" id="SSF53850">
    <property type="entry name" value="Periplasmic binding protein-like II"/>
    <property type="match status" value="1"/>
</dbReference>
<evidence type="ECO:0000256" key="3">
    <source>
        <dbReference type="ARBA" id="ARBA00022729"/>
    </source>
</evidence>
<evidence type="ECO:0000256" key="1">
    <source>
        <dbReference type="ARBA" id="ARBA00008520"/>
    </source>
</evidence>
<dbReference type="Pfam" id="PF01547">
    <property type="entry name" value="SBP_bac_1"/>
    <property type="match status" value="1"/>
</dbReference>
<dbReference type="Proteomes" id="UP001178281">
    <property type="component" value="Unassembled WGS sequence"/>
</dbReference>
<keyword evidence="3" id="KW-0732">Signal</keyword>
<comment type="similarity">
    <text evidence="1">Belongs to the bacterial solute-binding protein 1 family.</text>
</comment>
<accession>A0AA90SNJ1</accession>
<evidence type="ECO:0000256" key="2">
    <source>
        <dbReference type="ARBA" id="ARBA00022448"/>
    </source>
</evidence>
<dbReference type="InterPro" id="IPR006059">
    <property type="entry name" value="SBP"/>
</dbReference>
<dbReference type="PANTHER" id="PTHR43649:SF34">
    <property type="entry name" value="ABC TRANSPORTER PERIPLASMIC-BINDING PROTEIN YCJN-RELATED"/>
    <property type="match status" value="1"/>
</dbReference>
<dbReference type="AlphaFoldDB" id="A0AA90SNJ1"/>
<dbReference type="EMBL" id="JAUTIX010000009">
    <property type="protein sequence ID" value="MDP0400267.1"/>
    <property type="molecule type" value="Genomic_DNA"/>
</dbReference>
<dbReference type="Gene3D" id="3.40.190.10">
    <property type="entry name" value="Periplasmic binding protein-like II"/>
    <property type="match status" value="4"/>
</dbReference>
<sequence length="483" mass="51855">MTTGPRSGFTPGRTAKLAAAGLAATMGVTILAGCGAKEDGVTLNVYAPADGATLVKEVAQDCSTTDYKVVGHALPKSADDQRLQLARRATGNDRTMDLMGLDVNWTAEFAEAGWILPLPEALTRTAQKTVLAGPLKTAMWQDTQYAAPAWTNTQLLWYRKDSLEKVLGRKIGPAAPKLTWDQVVEYAGKSGALGGPTQIEAQAAQYEGVVVWFNSLLESAGGRMLADDGKTVTLTDTPEHRAATVKALSIMKSIATAPGRDPSFTQLKENTARLAMEKGNAIFQVNWPFVFAGIKQNAAAGSVPFLPELTKYDALLNPAKDDKNPPEPTVGQLNEINNLTRQKFDFAPYPSVIPGKPAKTTVGGINFAVAKTTRYEKQAFEALACLTNESAERKYAVKGGTPPVLPKLYDDPEFRKAYPMATLIRDQLQENTSAVRPITPQYTAMSTLLQATLAPVGSWDPEQLADKLTDAAEKAMNGKGLVP</sequence>
<keyword evidence="2" id="KW-0813">Transport</keyword>
<proteinExistence type="inferred from homology"/>
<organism evidence="4 5">
    <name type="scientific">Tsukamurella strandjordii</name>
    <dbReference type="NCBI Taxonomy" id="147577"/>
    <lineage>
        <taxon>Bacteria</taxon>
        <taxon>Bacillati</taxon>
        <taxon>Actinomycetota</taxon>
        <taxon>Actinomycetes</taxon>
        <taxon>Mycobacteriales</taxon>
        <taxon>Tsukamurellaceae</taxon>
        <taxon>Tsukamurella</taxon>
    </lineage>
</organism>
<protein>
    <submittedName>
        <fullName evidence="4">Extracellular solute-binding protein</fullName>
    </submittedName>
</protein>
<comment type="caution">
    <text evidence="4">The sequence shown here is derived from an EMBL/GenBank/DDBJ whole genome shotgun (WGS) entry which is preliminary data.</text>
</comment>
<evidence type="ECO:0000313" key="5">
    <source>
        <dbReference type="Proteomes" id="UP001178281"/>
    </source>
</evidence>
<reference evidence="4" key="1">
    <citation type="submission" date="2023-08" db="EMBL/GenBank/DDBJ databases">
        <title>The draft genome of Tsukamurella strandjordii strain 050030.</title>
        <authorList>
            <person name="Zhao F."/>
            <person name="Feng Y."/>
            <person name="Zong Z."/>
        </authorList>
    </citation>
    <scope>NUCLEOTIDE SEQUENCE</scope>
    <source>
        <strain evidence="4">050030</strain>
    </source>
</reference>
<dbReference type="PANTHER" id="PTHR43649">
    <property type="entry name" value="ARABINOSE-BINDING PROTEIN-RELATED"/>
    <property type="match status" value="1"/>
</dbReference>
<keyword evidence="5" id="KW-1185">Reference proteome</keyword>
<gene>
    <name evidence="4" type="ORF">Q7X28_20315</name>
</gene>
<evidence type="ECO:0000313" key="4">
    <source>
        <dbReference type="EMBL" id="MDP0400267.1"/>
    </source>
</evidence>
<dbReference type="InterPro" id="IPR050490">
    <property type="entry name" value="Bact_solute-bd_prot1"/>
</dbReference>